<dbReference type="Pfam" id="PF05699">
    <property type="entry name" value="Dimer_Tnp_hAT"/>
    <property type="match status" value="1"/>
</dbReference>
<feature type="domain" description="HAT C-terminal dimerisation" evidence="2">
    <location>
        <begin position="359"/>
        <end position="443"/>
    </location>
</feature>
<evidence type="ECO:0000313" key="5">
    <source>
        <dbReference type="Proteomes" id="UP000242715"/>
    </source>
</evidence>
<dbReference type="Pfam" id="PF14372">
    <property type="entry name" value="hAT-like_RNase-H"/>
    <property type="match status" value="1"/>
</dbReference>
<proteinExistence type="predicted"/>
<dbReference type="OrthoDB" id="1416742at2759"/>
<reference evidence="5" key="1">
    <citation type="journal article" date="2017" name="Front. Plant Sci.">
        <title>Climate Clever Clovers: New Paradigm to Reduce the Environmental Footprint of Ruminants by Breeding Low Methanogenic Forages Utilizing Haplotype Variation.</title>
        <authorList>
            <person name="Kaur P."/>
            <person name="Appels R."/>
            <person name="Bayer P.E."/>
            <person name="Keeble-Gagnere G."/>
            <person name="Wang J."/>
            <person name="Hirakawa H."/>
            <person name="Shirasawa K."/>
            <person name="Vercoe P."/>
            <person name="Stefanova K."/>
            <person name="Durmic Z."/>
            <person name="Nichols P."/>
            <person name="Revell C."/>
            <person name="Isobe S.N."/>
            <person name="Edwards D."/>
            <person name="Erskine W."/>
        </authorList>
    </citation>
    <scope>NUCLEOTIDE SEQUENCE [LARGE SCALE GENOMIC DNA]</scope>
    <source>
        <strain evidence="5">cv. Daliak</strain>
    </source>
</reference>
<dbReference type="PANTHER" id="PTHR46481">
    <property type="entry name" value="ZINC FINGER BED DOMAIN-CONTAINING PROTEIN 4"/>
    <property type="match status" value="1"/>
</dbReference>
<dbReference type="AlphaFoldDB" id="A0A2Z6PSL9"/>
<evidence type="ECO:0000259" key="2">
    <source>
        <dbReference type="Pfam" id="PF05699"/>
    </source>
</evidence>
<dbReference type="GO" id="GO:0046983">
    <property type="term" value="F:protein dimerization activity"/>
    <property type="evidence" value="ECO:0007669"/>
    <property type="project" value="InterPro"/>
</dbReference>
<keyword evidence="1" id="KW-0238">DNA-binding</keyword>
<gene>
    <name evidence="4" type="ORF">TSUD_284870</name>
</gene>
<dbReference type="InterPro" id="IPR052035">
    <property type="entry name" value="ZnF_BED_domain_contain"/>
</dbReference>
<dbReference type="SUPFAM" id="SSF53098">
    <property type="entry name" value="Ribonuclease H-like"/>
    <property type="match status" value="1"/>
</dbReference>
<dbReference type="EMBL" id="DF974601">
    <property type="protein sequence ID" value="GAU49637.1"/>
    <property type="molecule type" value="Genomic_DNA"/>
</dbReference>
<protein>
    <recommendedName>
        <fullName evidence="6">HAT C-terminal dimerisation domain-containing protein</fullName>
    </recommendedName>
</protein>
<evidence type="ECO:0000313" key="4">
    <source>
        <dbReference type="EMBL" id="GAU49637.1"/>
    </source>
</evidence>
<name>A0A2Z6PSL9_TRISU</name>
<evidence type="ECO:0000259" key="3">
    <source>
        <dbReference type="Pfam" id="PF14372"/>
    </source>
</evidence>
<keyword evidence="5" id="KW-1185">Reference proteome</keyword>
<dbReference type="InterPro" id="IPR008906">
    <property type="entry name" value="HATC_C_dom"/>
</dbReference>
<evidence type="ECO:0000256" key="1">
    <source>
        <dbReference type="ARBA" id="ARBA00023125"/>
    </source>
</evidence>
<dbReference type="PANTHER" id="PTHR46481:SF6">
    <property type="entry name" value="ZINC FINGER BED DOMAIN-CONTAINING PROTEIN RICESLEEPER 2-LIKE"/>
    <property type="match status" value="1"/>
</dbReference>
<dbReference type="Proteomes" id="UP000242715">
    <property type="component" value="Unassembled WGS sequence"/>
</dbReference>
<sequence>MVLTAHYINMRWELEKKVLAFFHFPPPHTGANLTEKLLCLLKEWGIERKIFSVTLDNASNNDAMVSILKKHPSFGPSLIDNGVFFHVRCGAHILNLIVHEGIKVVDSSLEKIRRCVKYIRGSETRKSRFALCLDNLSIVSSKQVRQDMPIRWNSTFLMLESALGFREAFTHLNDIDPNFDSLSDEEWTELGKIAEFLKPFYDITTLFSGSTYPTTNLYFSGVWRIHLKINEAACVNHVEFENQNQVCCMAKRMKTKFDKYWNSYSVILSFAVILDPRYKLQFVEYCYVKLFGHDGVNIAKETLDKMKAFLNEYRKSSNETNISSSQRSIRGSPNIPPNDLEDFGNYESQLCGPSRKESDLETYLKEPRLDHHQHSELDVLEYWKTNEGKYPELSMMARDVLSIPITTVASESAFSIGGRILDKYRSVTLPDNVEALLCTHDWLCGTPVLLCVASAIQIGDPVSIDRVVYALKNSDEIVEEASEEELMDAM</sequence>
<evidence type="ECO:0008006" key="6">
    <source>
        <dbReference type="Google" id="ProtNLM"/>
    </source>
</evidence>
<feature type="domain" description="hAT-like transposase RNase-H fold" evidence="3">
    <location>
        <begin position="208"/>
        <end position="313"/>
    </location>
</feature>
<dbReference type="InterPro" id="IPR012337">
    <property type="entry name" value="RNaseH-like_sf"/>
</dbReference>
<accession>A0A2Z6PSL9</accession>
<organism evidence="4 5">
    <name type="scientific">Trifolium subterraneum</name>
    <name type="common">Subterranean clover</name>
    <dbReference type="NCBI Taxonomy" id="3900"/>
    <lineage>
        <taxon>Eukaryota</taxon>
        <taxon>Viridiplantae</taxon>
        <taxon>Streptophyta</taxon>
        <taxon>Embryophyta</taxon>
        <taxon>Tracheophyta</taxon>
        <taxon>Spermatophyta</taxon>
        <taxon>Magnoliopsida</taxon>
        <taxon>eudicotyledons</taxon>
        <taxon>Gunneridae</taxon>
        <taxon>Pentapetalae</taxon>
        <taxon>rosids</taxon>
        <taxon>fabids</taxon>
        <taxon>Fabales</taxon>
        <taxon>Fabaceae</taxon>
        <taxon>Papilionoideae</taxon>
        <taxon>50 kb inversion clade</taxon>
        <taxon>NPAAA clade</taxon>
        <taxon>Hologalegina</taxon>
        <taxon>IRL clade</taxon>
        <taxon>Trifolieae</taxon>
        <taxon>Trifolium</taxon>
    </lineage>
</organism>
<dbReference type="InterPro" id="IPR025525">
    <property type="entry name" value="hAT-like_transposase_RNase-H"/>
</dbReference>
<dbReference type="GO" id="GO:0003677">
    <property type="term" value="F:DNA binding"/>
    <property type="evidence" value="ECO:0007669"/>
    <property type="project" value="UniProtKB-KW"/>
</dbReference>